<comment type="cofactor">
    <cofactor evidence="1">
        <name>thiamine diphosphate</name>
        <dbReference type="ChEBI" id="CHEBI:58937"/>
    </cofactor>
</comment>
<reference evidence="5" key="1">
    <citation type="submission" date="2019-12" db="EMBL/GenBank/DDBJ databases">
        <authorList>
            <person name="zhang j."/>
            <person name="sun C.M."/>
        </authorList>
    </citation>
    <scope>NUCLEOTIDE SEQUENCE</scope>
    <source>
        <strain evidence="5">NS-1</strain>
    </source>
</reference>
<dbReference type="Gene3D" id="3.40.50.970">
    <property type="match status" value="1"/>
</dbReference>
<evidence type="ECO:0000313" key="5">
    <source>
        <dbReference type="EMBL" id="QTL97304.1"/>
    </source>
</evidence>
<dbReference type="CDD" id="cd02012">
    <property type="entry name" value="TPP_TK"/>
    <property type="match status" value="1"/>
</dbReference>
<feature type="domain" description="Transketolase N-terminal" evidence="4">
    <location>
        <begin position="16"/>
        <end position="270"/>
    </location>
</feature>
<keyword evidence="6" id="KW-1185">Reference proteome</keyword>
<gene>
    <name evidence="5" type="ORF">GM661_04555</name>
</gene>
<organism evidence="5 6">
    <name type="scientific">Iocasia fonsfrigidae</name>
    <dbReference type="NCBI Taxonomy" id="2682810"/>
    <lineage>
        <taxon>Bacteria</taxon>
        <taxon>Bacillati</taxon>
        <taxon>Bacillota</taxon>
        <taxon>Clostridia</taxon>
        <taxon>Halanaerobiales</taxon>
        <taxon>Halanaerobiaceae</taxon>
        <taxon>Iocasia</taxon>
    </lineage>
</organism>
<comment type="similarity">
    <text evidence="2">Belongs to the transketolase family.</text>
</comment>
<dbReference type="Pfam" id="PF00456">
    <property type="entry name" value="Transketolase_N"/>
    <property type="match status" value="1"/>
</dbReference>
<dbReference type="InterPro" id="IPR029061">
    <property type="entry name" value="THDP-binding"/>
</dbReference>
<dbReference type="PANTHER" id="PTHR47514">
    <property type="entry name" value="TRANSKETOLASE N-TERMINAL SECTION-RELATED"/>
    <property type="match status" value="1"/>
</dbReference>
<evidence type="ECO:0000313" key="6">
    <source>
        <dbReference type="Proteomes" id="UP000665020"/>
    </source>
</evidence>
<proteinExistence type="inferred from homology"/>
<dbReference type="KEGG" id="ifn:GM661_04555"/>
<sequence>MNLGNTVAELKKKAVVIRENILETIGVGKKGHVGGSMSSADLVTALYFYKMNHDANNPEDPDRDRFIFSKGHSVLAQYAALAETGYFSKDELKKTKTFGSILQGHPEKDTPGIEANTGSLGQGLSLGLGMALGGKLDKRAYNVYVIVGDGELAEGQIWEAIIAANNFKVDNLVAIVDSNKVQATGPIAERYDLGDIKAKFEASGWETFEIDGHNMEEIVEALDATDNVKGRPSVIIANTVKGKGVSFAENKASYHNAKLTEEQYRQAKEDIANL</sequence>
<dbReference type="Proteomes" id="UP000665020">
    <property type="component" value="Chromosome"/>
</dbReference>
<dbReference type="EMBL" id="CP046640">
    <property type="protein sequence ID" value="QTL97304.1"/>
    <property type="molecule type" value="Genomic_DNA"/>
</dbReference>
<evidence type="ECO:0000256" key="3">
    <source>
        <dbReference type="ARBA" id="ARBA00023052"/>
    </source>
</evidence>
<dbReference type="SUPFAM" id="SSF52518">
    <property type="entry name" value="Thiamin diphosphate-binding fold (THDP-binding)"/>
    <property type="match status" value="1"/>
</dbReference>
<name>A0A8A7KGM2_9FIRM</name>
<protein>
    <submittedName>
        <fullName evidence="5">Transketolase</fullName>
    </submittedName>
</protein>
<evidence type="ECO:0000256" key="2">
    <source>
        <dbReference type="ARBA" id="ARBA00007131"/>
    </source>
</evidence>
<dbReference type="AlphaFoldDB" id="A0A8A7KGM2"/>
<evidence type="ECO:0000256" key="1">
    <source>
        <dbReference type="ARBA" id="ARBA00001964"/>
    </source>
</evidence>
<accession>A0A8A7KGM2</accession>
<keyword evidence="3" id="KW-0786">Thiamine pyrophosphate</keyword>
<dbReference type="InterPro" id="IPR005474">
    <property type="entry name" value="Transketolase_N"/>
</dbReference>
<evidence type="ECO:0000259" key="4">
    <source>
        <dbReference type="Pfam" id="PF00456"/>
    </source>
</evidence>
<dbReference type="PANTHER" id="PTHR47514:SF1">
    <property type="entry name" value="TRANSKETOLASE N-TERMINAL SECTION-RELATED"/>
    <property type="match status" value="1"/>
</dbReference>